<feature type="transmembrane region" description="Helical" evidence="6">
    <location>
        <begin position="287"/>
        <end position="306"/>
    </location>
</feature>
<dbReference type="PROSITE" id="PS51257">
    <property type="entry name" value="PROKAR_LIPOPROTEIN"/>
    <property type="match status" value="1"/>
</dbReference>
<dbReference type="InterPro" id="IPR050250">
    <property type="entry name" value="Macrolide_Exporter_MacB"/>
</dbReference>
<feature type="domain" description="ABC3 transporter permease C-terminal" evidence="7">
    <location>
        <begin position="668"/>
        <end position="774"/>
    </location>
</feature>
<dbReference type="AlphaFoldDB" id="A0A365XYB9"/>
<gene>
    <name evidence="9" type="ORF">DF182_29405</name>
</gene>
<dbReference type="GO" id="GO:0005886">
    <property type="term" value="C:plasma membrane"/>
    <property type="evidence" value="ECO:0007669"/>
    <property type="project" value="UniProtKB-SubCell"/>
</dbReference>
<evidence type="ECO:0000256" key="5">
    <source>
        <dbReference type="ARBA" id="ARBA00023136"/>
    </source>
</evidence>
<dbReference type="InterPro" id="IPR003838">
    <property type="entry name" value="ABC3_permease_C"/>
</dbReference>
<feature type="transmembrane region" description="Helical" evidence="6">
    <location>
        <begin position="373"/>
        <end position="400"/>
    </location>
</feature>
<keyword evidence="5 6" id="KW-0472">Membrane</keyword>
<evidence type="ECO:0000259" key="8">
    <source>
        <dbReference type="Pfam" id="PF12704"/>
    </source>
</evidence>
<dbReference type="GO" id="GO:0022857">
    <property type="term" value="F:transmembrane transporter activity"/>
    <property type="evidence" value="ECO:0007669"/>
    <property type="project" value="TreeGrafter"/>
</dbReference>
<feature type="transmembrane region" description="Helical" evidence="6">
    <location>
        <begin position="420"/>
        <end position="444"/>
    </location>
</feature>
<organism evidence="9 10">
    <name type="scientific">Chitinophaga flava</name>
    <dbReference type="NCBI Taxonomy" id="2259036"/>
    <lineage>
        <taxon>Bacteria</taxon>
        <taxon>Pseudomonadati</taxon>
        <taxon>Bacteroidota</taxon>
        <taxon>Chitinophagia</taxon>
        <taxon>Chitinophagales</taxon>
        <taxon>Chitinophagaceae</taxon>
        <taxon>Chitinophaga</taxon>
    </lineage>
</organism>
<evidence type="ECO:0000259" key="7">
    <source>
        <dbReference type="Pfam" id="PF02687"/>
    </source>
</evidence>
<evidence type="ECO:0000256" key="6">
    <source>
        <dbReference type="SAM" id="Phobius"/>
    </source>
</evidence>
<dbReference type="OrthoDB" id="5933722at2"/>
<evidence type="ECO:0000256" key="1">
    <source>
        <dbReference type="ARBA" id="ARBA00004651"/>
    </source>
</evidence>
<keyword evidence="2" id="KW-1003">Cell membrane</keyword>
<dbReference type="InterPro" id="IPR025857">
    <property type="entry name" value="MacB_PCD"/>
</dbReference>
<evidence type="ECO:0000256" key="4">
    <source>
        <dbReference type="ARBA" id="ARBA00022989"/>
    </source>
</evidence>
<evidence type="ECO:0000313" key="10">
    <source>
        <dbReference type="Proteomes" id="UP000253410"/>
    </source>
</evidence>
<evidence type="ECO:0000256" key="3">
    <source>
        <dbReference type="ARBA" id="ARBA00022692"/>
    </source>
</evidence>
<dbReference type="Proteomes" id="UP000253410">
    <property type="component" value="Unassembled WGS sequence"/>
</dbReference>
<comment type="subcellular location">
    <subcellularLocation>
        <location evidence="1">Cell membrane</location>
        <topology evidence="1">Multi-pass membrane protein</topology>
    </subcellularLocation>
</comment>
<keyword evidence="3 6" id="KW-0812">Transmembrane</keyword>
<feature type="transmembrane region" description="Helical" evidence="6">
    <location>
        <begin position="20"/>
        <end position="41"/>
    </location>
</feature>
<sequence length="787" mass="87171">MLRNYLLVAWRNLLKHRLFTLLNLIGLSTGLACTLLICLWVKDEWSVDRFHEKSDRLFTVMENKPHAKGIMTSAESPAQLADILLHEMPQVEKAVVSTPPSWFSKVNVSADGKNLKAAGMFAGADYFNLFSYPLLAGDRSKVLADNGNVVISESLAMRLFNTTQDLIGKTITWQIDQFRKPAVIAGVYKDVPGNSSVQFDFMLPFGAFKALMHIGDNLEPGGPFTTWLLLKKGTDVAGFNSKLTRFLQERTGNKARTSFVAPYAANYLYGTYENGVQSGGRISYVKLFSLIALFIIFIAAVNFMNLSTARASNRMREVGVRKALGAGRLSLVLQYLGESLLLSVISLLLATMLVWLLLGPFNTITGKQLRLEFSWSMVGLFGAITLFTGLLAGSYPAFFLSGFRPVLVLKGKLVNSAGALWARKGLVVFQFSLSVMFIVAVLVVHRQLDFIRHRNLGYQKEHVVYFEAEGKVPQNMDAFLVAVKDIPGVVNASSMVGNIFGEASIPINWKWQGHEENILFRPFLICPGMLETLGITLKEGPGFTGNYAADTSRIILNETAVAVMGLEHPVGKVIPFGGAMREVAGVVKDFNFQSLHNKVQPLFFQAEPRGGTVMVKMQAGMEPAVMKRLETFYSSFNPGYAFEYRFLEDEYQSFYIAEKQVSMLSGYFSLMAVLISCLGLFGLAAYTAESRRREIGIRKVLGAGIGQVMVLLSKDLLWSVALAIGIGLPLAWWVMHQWLDNFAYQITIGWEIFWLAGIATFMVTILTVGMQTVRSAMTNPVTALKAE</sequence>
<dbReference type="Pfam" id="PF12704">
    <property type="entry name" value="MacB_PCD"/>
    <property type="match status" value="1"/>
</dbReference>
<proteinExistence type="predicted"/>
<keyword evidence="4 6" id="KW-1133">Transmembrane helix</keyword>
<dbReference type="EMBL" id="QFFJ01000002">
    <property type="protein sequence ID" value="RBL90575.1"/>
    <property type="molecule type" value="Genomic_DNA"/>
</dbReference>
<comment type="caution">
    <text evidence="9">The sequence shown here is derived from an EMBL/GenBank/DDBJ whole genome shotgun (WGS) entry which is preliminary data.</text>
</comment>
<evidence type="ECO:0000313" key="9">
    <source>
        <dbReference type="EMBL" id="RBL90575.1"/>
    </source>
</evidence>
<feature type="domain" description="MacB-like periplasmic core" evidence="8">
    <location>
        <begin position="20"/>
        <end position="244"/>
    </location>
</feature>
<feature type="domain" description="ABC3 transporter permease C-terminal" evidence="7">
    <location>
        <begin position="290"/>
        <end position="399"/>
    </location>
</feature>
<feature type="transmembrane region" description="Helical" evidence="6">
    <location>
        <begin position="716"/>
        <end position="735"/>
    </location>
</feature>
<name>A0A365XYB9_9BACT</name>
<evidence type="ECO:0000256" key="2">
    <source>
        <dbReference type="ARBA" id="ARBA00022475"/>
    </source>
</evidence>
<accession>A0A365XYB9</accession>
<dbReference type="PANTHER" id="PTHR30572">
    <property type="entry name" value="MEMBRANE COMPONENT OF TRANSPORTER-RELATED"/>
    <property type="match status" value="1"/>
</dbReference>
<feature type="transmembrane region" description="Helical" evidence="6">
    <location>
        <begin position="667"/>
        <end position="688"/>
    </location>
</feature>
<feature type="transmembrane region" description="Helical" evidence="6">
    <location>
        <begin position="747"/>
        <end position="770"/>
    </location>
</feature>
<dbReference type="RefSeq" id="WP_113619323.1">
    <property type="nucleotide sequence ID" value="NZ_QFFJ01000002.1"/>
</dbReference>
<dbReference type="Pfam" id="PF02687">
    <property type="entry name" value="FtsX"/>
    <property type="match status" value="2"/>
</dbReference>
<keyword evidence="10" id="KW-1185">Reference proteome</keyword>
<protein>
    <submittedName>
        <fullName evidence="9">Transporter permease</fullName>
    </submittedName>
</protein>
<dbReference type="PANTHER" id="PTHR30572:SF18">
    <property type="entry name" value="ABC-TYPE MACROLIDE FAMILY EXPORT SYSTEM PERMEASE COMPONENT 2"/>
    <property type="match status" value="1"/>
</dbReference>
<reference evidence="9 10" key="1">
    <citation type="submission" date="2018-05" db="EMBL/GenBank/DDBJ databases">
        <title>Chitinophaga sp. K3CV102501T nov., isolated from isolated from a monsoon evergreen broad-leaved forest soil.</title>
        <authorList>
            <person name="Lv Y."/>
        </authorList>
    </citation>
    <scope>NUCLEOTIDE SEQUENCE [LARGE SCALE GENOMIC DNA]</scope>
    <source>
        <strain evidence="9 10">GDMCC 1.1325</strain>
    </source>
</reference>
<feature type="transmembrane region" description="Helical" evidence="6">
    <location>
        <begin position="340"/>
        <end position="361"/>
    </location>
</feature>